<reference evidence="1 2" key="1">
    <citation type="journal article" date="2018" name="PLoS Genet.">
        <title>Population sequencing reveals clonal diversity and ancestral inbreeding in the grapevine cultivar Chardonnay.</title>
        <authorList>
            <person name="Roach M.J."/>
            <person name="Johnson D.L."/>
            <person name="Bohlmann J."/>
            <person name="van Vuuren H.J."/>
            <person name="Jones S.J."/>
            <person name="Pretorius I.S."/>
            <person name="Schmidt S.A."/>
            <person name="Borneman A.R."/>
        </authorList>
    </citation>
    <scope>NUCLEOTIDE SEQUENCE [LARGE SCALE GENOMIC DNA]</scope>
    <source>
        <strain evidence="2">cv. Chardonnay</strain>
        <tissue evidence="1">Leaf</tissue>
    </source>
</reference>
<accession>A0A438HYZ9</accession>
<comment type="caution">
    <text evidence="1">The sequence shown here is derived from an EMBL/GenBank/DDBJ whole genome shotgun (WGS) entry which is preliminary data.</text>
</comment>
<evidence type="ECO:0000313" key="1">
    <source>
        <dbReference type="EMBL" id="RVW89699.1"/>
    </source>
</evidence>
<protein>
    <submittedName>
        <fullName evidence="1">Uncharacterized protein</fullName>
    </submittedName>
</protein>
<proteinExistence type="predicted"/>
<evidence type="ECO:0000313" key="2">
    <source>
        <dbReference type="Proteomes" id="UP000288805"/>
    </source>
</evidence>
<dbReference type="EMBL" id="QGNW01000161">
    <property type="protein sequence ID" value="RVW89699.1"/>
    <property type="molecule type" value="Genomic_DNA"/>
</dbReference>
<organism evidence="1 2">
    <name type="scientific">Vitis vinifera</name>
    <name type="common">Grape</name>
    <dbReference type="NCBI Taxonomy" id="29760"/>
    <lineage>
        <taxon>Eukaryota</taxon>
        <taxon>Viridiplantae</taxon>
        <taxon>Streptophyta</taxon>
        <taxon>Embryophyta</taxon>
        <taxon>Tracheophyta</taxon>
        <taxon>Spermatophyta</taxon>
        <taxon>Magnoliopsida</taxon>
        <taxon>eudicotyledons</taxon>
        <taxon>Gunneridae</taxon>
        <taxon>Pentapetalae</taxon>
        <taxon>rosids</taxon>
        <taxon>Vitales</taxon>
        <taxon>Vitaceae</taxon>
        <taxon>Viteae</taxon>
        <taxon>Vitis</taxon>
    </lineage>
</organism>
<dbReference type="AlphaFoldDB" id="A0A438HYZ9"/>
<dbReference type="Proteomes" id="UP000288805">
    <property type="component" value="Unassembled WGS sequence"/>
</dbReference>
<sequence>MNQLRHQLGTYQLLHGISDIPMLPSGASNNMEFPQGNTHIAMAEEEMWLPYGNMGGSDTGGIPMESLHGSTDFPINEMGAQYGFNIVTSSGGNQIGLPHRNADLVAGSEIALPYGTRGSVTAPGNINIGFPGVANQMGRPDRSNDSLITGVNLHRNTDFLIAGNQMGLPYGINDSFGGGNEMGVPHGNSTILQGKMERKINRFSFH</sequence>
<gene>
    <name evidence="1" type="ORF">CK203_047273</name>
</gene>
<name>A0A438HYZ9_VITVI</name>